<dbReference type="GO" id="GO:0016787">
    <property type="term" value="F:hydrolase activity"/>
    <property type="evidence" value="ECO:0007669"/>
    <property type="project" value="UniProtKB-KW"/>
</dbReference>
<dbReference type="GO" id="GO:0043139">
    <property type="term" value="F:5'-3' DNA helicase activity"/>
    <property type="evidence" value="ECO:0007669"/>
    <property type="project" value="TreeGrafter"/>
</dbReference>
<dbReference type="CDD" id="cd18808">
    <property type="entry name" value="SF1_C_Upf1"/>
    <property type="match status" value="1"/>
</dbReference>
<accession>A0A2G5UMD8</accession>
<dbReference type="InterPro" id="IPR027417">
    <property type="entry name" value="P-loop_NTPase"/>
</dbReference>
<reference evidence="8" key="1">
    <citation type="submission" date="2017-10" db="EMBL/GenBank/DDBJ databases">
        <title>Rapid genome shrinkage in a self-fertile nematode reveals novel sperm competition proteins.</title>
        <authorList>
            <person name="Yin D."/>
            <person name="Schwarz E.M."/>
            <person name="Thomas C.G."/>
            <person name="Felde R.L."/>
            <person name="Korf I.F."/>
            <person name="Cutter A.D."/>
            <person name="Schartner C.M."/>
            <person name="Ralston E.J."/>
            <person name="Meyer B.J."/>
            <person name="Haag E.S."/>
        </authorList>
    </citation>
    <scope>NUCLEOTIDE SEQUENCE [LARGE SCALE GENOMIC DNA]</scope>
    <source>
        <strain evidence="8">JU1422</strain>
    </source>
</reference>
<protein>
    <recommendedName>
        <fullName evidence="6">DNA2/NAM7 helicase-like C-terminal domain-containing protein</fullName>
    </recommendedName>
</protein>
<feature type="domain" description="DNA2/NAM7 helicase-like C-terminal" evidence="6">
    <location>
        <begin position="825"/>
        <end position="978"/>
    </location>
</feature>
<keyword evidence="4" id="KW-0067">ATP-binding</keyword>
<evidence type="ECO:0000256" key="4">
    <source>
        <dbReference type="ARBA" id="ARBA00022840"/>
    </source>
</evidence>
<evidence type="ECO:0000313" key="7">
    <source>
        <dbReference type="EMBL" id="PIC40406.1"/>
    </source>
</evidence>
<dbReference type="SUPFAM" id="SSF52540">
    <property type="entry name" value="P-loop containing nucleoside triphosphate hydrolases"/>
    <property type="match status" value="1"/>
</dbReference>
<dbReference type="OrthoDB" id="5824898at2759"/>
<dbReference type="AlphaFoldDB" id="A0A2G5UMD8"/>
<feature type="compositionally biased region" description="Low complexity" evidence="5">
    <location>
        <begin position="11"/>
        <end position="27"/>
    </location>
</feature>
<proteinExistence type="predicted"/>
<dbReference type="InterPro" id="IPR050534">
    <property type="entry name" value="Coronavir_polyprotein_1ab"/>
</dbReference>
<keyword evidence="1" id="KW-0547">Nucleotide-binding</keyword>
<comment type="caution">
    <text evidence="7">The sequence shown here is derived from an EMBL/GenBank/DDBJ whole genome shotgun (WGS) entry which is preliminary data.</text>
</comment>
<gene>
    <name evidence="7" type="primary">Cnig_chr_III.g11758</name>
    <name evidence="7" type="ORF">B9Z55_011758</name>
</gene>
<evidence type="ECO:0000259" key="6">
    <source>
        <dbReference type="Pfam" id="PF13087"/>
    </source>
</evidence>
<dbReference type="EMBL" id="PDUG01000003">
    <property type="protein sequence ID" value="PIC40406.1"/>
    <property type="molecule type" value="Genomic_DNA"/>
</dbReference>
<dbReference type="Pfam" id="PF13087">
    <property type="entry name" value="AAA_12"/>
    <property type="match status" value="1"/>
</dbReference>
<evidence type="ECO:0000256" key="5">
    <source>
        <dbReference type="SAM" id="MobiDB-lite"/>
    </source>
</evidence>
<evidence type="ECO:0000313" key="8">
    <source>
        <dbReference type="Proteomes" id="UP000230233"/>
    </source>
</evidence>
<dbReference type="PANTHER" id="PTHR43788">
    <property type="entry name" value="DNA2/NAM7 HELICASE FAMILY MEMBER"/>
    <property type="match status" value="1"/>
</dbReference>
<dbReference type="Gene3D" id="3.40.50.300">
    <property type="entry name" value="P-loop containing nucleotide triphosphate hydrolases"/>
    <property type="match status" value="2"/>
</dbReference>
<keyword evidence="8" id="KW-1185">Reference proteome</keyword>
<dbReference type="InterPro" id="IPR047187">
    <property type="entry name" value="SF1_C_Upf1"/>
</dbReference>
<organism evidence="7 8">
    <name type="scientific">Caenorhabditis nigoni</name>
    <dbReference type="NCBI Taxonomy" id="1611254"/>
    <lineage>
        <taxon>Eukaryota</taxon>
        <taxon>Metazoa</taxon>
        <taxon>Ecdysozoa</taxon>
        <taxon>Nematoda</taxon>
        <taxon>Chromadorea</taxon>
        <taxon>Rhabditida</taxon>
        <taxon>Rhabditina</taxon>
        <taxon>Rhabditomorpha</taxon>
        <taxon>Rhabditoidea</taxon>
        <taxon>Rhabditidae</taxon>
        <taxon>Peloderinae</taxon>
        <taxon>Caenorhabditis</taxon>
    </lineage>
</organism>
<feature type="region of interest" description="Disordered" evidence="5">
    <location>
        <begin position="1"/>
        <end position="27"/>
    </location>
</feature>
<dbReference type="InterPro" id="IPR041679">
    <property type="entry name" value="DNA2/NAM7-like_C"/>
</dbReference>
<dbReference type="PANTHER" id="PTHR43788:SF16">
    <property type="entry name" value="HELICASE WITH ZINC FINGER 2"/>
    <property type="match status" value="1"/>
</dbReference>
<dbReference type="STRING" id="1611254.A0A2G5UMD8"/>
<keyword evidence="3" id="KW-0347">Helicase</keyword>
<name>A0A2G5UMD8_9PELO</name>
<dbReference type="GO" id="GO:0005524">
    <property type="term" value="F:ATP binding"/>
    <property type="evidence" value="ECO:0007669"/>
    <property type="project" value="UniProtKB-KW"/>
</dbReference>
<keyword evidence="2" id="KW-0378">Hydrolase</keyword>
<sequence>MDPCDPSPPKETWSSSSTDSETSSPETAFERMIEKLDAIGHDHDYLKKEKKKPSSRIPAIHISSSTTKQDIHDFRSSTMPYTDAKPTVPLFSEPQSSDSPLLTISQKPMGPYAIYIIQEISGNYSTLVPHHREIAANNRPDVCMLKMTPRSMDILNPGKLKLRNYLPGDAICVMSLCRAPGARDSDFCKSYDGVMNSENHKFWEIGEFYLIQREFKEKELVYKMSTNVTMTKKHAFVASGLDVMCEVQRRVLRRSGLRPSVDLMAYAKIFTPSLQPESFLQSTKGSEKLHLTGETSSYCSGFHVYPTITELSKLPDDLNEDLKMADRIFQKYPSENPRPWEILLIAGKLGLSANLALENKHKDFMHYATQAREFRREPGVDPFSPESKIPPRKGKILEFRIRKENGPALQHKWCRGTFFSMNVSGKKVDMEVEHSELEKSGHVVIFASMVLKNAKDQKLLRNFRRNVVVFQRIQKNFHGLKNFPKEEGFENILKTSAIKESLVVLRKGNLVQPQHPSHQPCSKSKNPLNDSSRFFGFPLTQDQEEYIDTMVYSNQPATVVDSCFRGGKTSVIAISASLLSSKEPGKIHVVCATTNFATAEIVRKFLELPAWSGKAVRLISEAARGSDEKKKTHIDFPIIWSNRFEDYLDDVMYEEDNDLVISAIWHLKKHRIQIYRNETTEYVDELDLDSPPFSLFETFLQIVQPRIIFGTIAAITESLAHGMLAPVKNDIETVQFDEASRIGLHELLAIGVNLPNARFGFLGDSHQLKPFVDEDLPKFLKVMKKKSQKQIKLNVSYADLFSKTTNVFPCINFRQTFNTPKLSTELLSNMFYQRLKQGKAIDNMKLLSAKLKHDFPIQVVRYEGGDEERVGQESTGNSLMSKNEAELAKDLVESIKKLMGPSFKIGVLTLYKGQAGRMSTLLKGMDIDFIGTVDSSPARNVDVAILLTTTSQFRKKPFFENLLRLNVALTRSRGFTFVTLNSKAILDSSLWERLIGQIPEDAKRWGWEILNALEKVERRLGYGYEYEDRENWDIDQKEESSEESDEDGSWQKVRPRNHRQLNRYGYGSYYN</sequence>
<dbReference type="Proteomes" id="UP000230233">
    <property type="component" value="Chromosome III"/>
</dbReference>
<evidence type="ECO:0000256" key="1">
    <source>
        <dbReference type="ARBA" id="ARBA00022741"/>
    </source>
</evidence>
<evidence type="ECO:0000256" key="2">
    <source>
        <dbReference type="ARBA" id="ARBA00022801"/>
    </source>
</evidence>
<feature type="region of interest" description="Disordered" evidence="5">
    <location>
        <begin position="1033"/>
        <end position="1056"/>
    </location>
</feature>
<evidence type="ECO:0000256" key="3">
    <source>
        <dbReference type="ARBA" id="ARBA00022806"/>
    </source>
</evidence>